<dbReference type="EMBL" id="CAFBMT010000001">
    <property type="protein sequence ID" value="CAB4911532.1"/>
    <property type="molecule type" value="Genomic_DNA"/>
</dbReference>
<dbReference type="EMBL" id="CAESGF010000002">
    <property type="protein sequence ID" value="CAB4362678.1"/>
    <property type="molecule type" value="Genomic_DNA"/>
</dbReference>
<accession>A0A6J6A309</accession>
<evidence type="ECO:0000313" key="2">
    <source>
        <dbReference type="EMBL" id="CAB4362678.1"/>
    </source>
</evidence>
<dbReference type="GO" id="GO:0046872">
    <property type="term" value="F:metal ion binding"/>
    <property type="evidence" value="ECO:0007669"/>
    <property type="project" value="InterPro"/>
</dbReference>
<protein>
    <submittedName>
        <fullName evidence="2">Unannotated protein</fullName>
    </submittedName>
</protein>
<proteinExistence type="predicted"/>
<dbReference type="InterPro" id="IPR034660">
    <property type="entry name" value="DinB/YfiT-like"/>
</dbReference>
<name>A0A6J6A309_9ZZZZ</name>
<evidence type="ECO:0000313" key="7">
    <source>
        <dbReference type="EMBL" id="CAB5009084.1"/>
    </source>
</evidence>
<evidence type="ECO:0000313" key="5">
    <source>
        <dbReference type="EMBL" id="CAB4853163.1"/>
    </source>
</evidence>
<dbReference type="EMBL" id="CAFAAV010000374">
    <property type="protein sequence ID" value="CAB4836140.1"/>
    <property type="molecule type" value="Genomic_DNA"/>
</dbReference>
<dbReference type="EMBL" id="CAFBOL010000101">
    <property type="protein sequence ID" value="CAB5009084.1"/>
    <property type="molecule type" value="Genomic_DNA"/>
</dbReference>
<sequence length="266" mass="28507">MIPTATIDTLEDCFRTLSALGAELTEAEWKTATDLPGWSVQDNLSHLVAIERMMEGLPATAHRAEPRAYVHNPIGESNEHEVDSRRVLTGAEVLAEWNDIVARRVTTLRAGDDAYFNQPAMTPTGPGTLADFLHIRVLDCWLHEQDMRRAVHTPGNLSGPGAEHTVDRLIRTVPIVVGKRAGTPDGGVVVIDITGGVSRHIVCEVQAGRASLVAAPSAAPLATITLDVEAFVVLATGRRSASAVPTTIVGDQELGNKILSAFNMMI</sequence>
<dbReference type="NCBIfam" id="TIGR03083">
    <property type="entry name" value="maleylpyruvate isomerase family mycothiol-dependent enzyme"/>
    <property type="match status" value="1"/>
</dbReference>
<dbReference type="AlphaFoldDB" id="A0A6J6A309"/>
<feature type="domain" description="Mycothiol-dependent maleylpyruvate isomerase metal-binding" evidence="1">
    <location>
        <begin position="11"/>
        <end position="147"/>
    </location>
</feature>
<dbReference type="InterPro" id="IPR017517">
    <property type="entry name" value="Maleyloyr_isom"/>
</dbReference>
<dbReference type="InterPro" id="IPR024344">
    <property type="entry name" value="MDMPI_metal-binding"/>
</dbReference>
<reference evidence="2" key="1">
    <citation type="submission" date="2020-05" db="EMBL/GenBank/DDBJ databases">
        <authorList>
            <person name="Chiriac C."/>
            <person name="Salcher M."/>
            <person name="Ghai R."/>
            <person name="Kavagutti S V."/>
        </authorList>
    </citation>
    <scope>NUCLEOTIDE SEQUENCE</scope>
</reference>
<dbReference type="EMBL" id="CAFBIY010000209">
    <property type="protein sequence ID" value="CAB4853163.1"/>
    <property type="molecule type" value="Genomic_DNA"/>
</dbReference>
<dbReference type="SUPFAM" id="SSF109854">
    <property type="entry name" value="DinB/YfiT-like putative metalloenzymes"/>
    <property type="match status" value="1"/>
</dbReference>
<evidence type="ECO:0000259" key="1">
    <source>
        <dbReference type="Pfam" id="PF11716"/>
    </source>
</evidence>
<dbReference type="EMBL" id="CAEZYF010000002">
    <property type="protein sequence ID" value="CAB4707724.1"/>
    <property type="molecule type" value="Genomic_DNA"/>
</dbReference>
<evidence type="ECO:0000313" key="3">
    <source>
        <dbReference type="EMBL" id="CAB4707724.1"/>
    </source>
</evidence>
<evidence type="ECO:0000313" key="4">
    <source>
        <dbReference type="EMBL" id="CAB4836140.1"/>
    </source>
</evidence>
<dbReference type="Pfam" id="PF11716">
    <property type="entry name" value="MDMPI_N"/>
    <property type="match status" value="1"/>
</dbReference>
<dbReference type="Gene3D" id="1.20.120.450">
    <property type="entry name" value="dinb family like domain"/>
    <property type="match status" value="1"/>
</dbReference>
<organism evidence="2">
    <name type="scientific">freshwater metagenome</name>
    <dbReference type="NCBI Taxonomy" id="449393"/>
    <lineage>
        <taxon>unclassified sequences</taxon>
        <taxon>metagenomes</taxon>
        <taxon>ecological metagenomes</taxon>
    </lineage>
</organism>
<gene>
    <name evidence="3" type="ORF">UFOPK2656_00461</name>
    <name evidence="4" type="ORF">UFOPK3099_03029</name>
    <name evidence="5" type="ORF">UFOPK3267_02688</name>
    <name evidence="6" type="ORF">UFOPK3651_00229</name>
    <name evidence="7" type="ORF">UFOPK3931_02702</name>
    <name evidence="2" type="ORF">UFOPK4189_00458</name>
</gene>
<evidence type="ECO:0000313" key="6">
    <source>
        <dbReference type="EMBL" id="CAB4911532.1"/>
    </source>
</evidence>